<dbReference type="GO" id="GO:0006355">
    <property type="term" value="P:regulation of DNA-templated transcription"/>
    <property type="evidence" value="ECO:0007669"/>
    <property type="project" value="InterPro"/>
</dbReference>
<organism evidence="8">
    <name type="scientific">Thauera aminoaromatica S2</name>
    <dbReference type="NCBI Taxonomy" id="1234381"/>
    <lineage>
        <taxon>Bacteria</taxon>
        <taxon>Pseudomonadati</taxon>
        <taxon>Pseudomonadota</taxon>
        <taxon>Betaproteobacteria</taxon>
        <taxon>Rhodocyclales</taxon>
        <taxon>Zoogloeaceae</taxon>
        <taxon>Thauera</taxon>
    </lineage>
</organism>
<dbReference type="SMART" id="SM00448">
    <property type="entry name" value="REC"/>
    <property type="match status" value="1"/>
</dbReference>
<dbReference type="InterPro" id="IPR058245">
    <property type="entry name" value="NreC/VraR/RcsB-like_REC"/>
</dbReference>
<dbReference type="Pfam" id="PF00072">
    <property type="entry name" value="Response_reg"/>
    <property type="match status" value="1"/>
</dbReference>
<dbReference type="PANTHER" id="PTHR43214:SF41">
    <property type="entry name" value="NITRATE_NITRITE RESPONSE REGULATOR PROTEIN NARP"/>
    <property type="match status" value="1"/>
</dbReference>
<keyword evidence="1 5" id="KW-0597">Phosphoprotein</keyword>
<dbReference type="GO" id="GO:0003677">
    <property type="term" value="F:DNA binding"/>
    <property type="evidence" value="ECO:0007669"/>
    <property type="project" value="UniProtKB-KW"/>
</dbReference>
<evidence type="ECO:0000259" key="7">
    <source>
        <dbReference type="PROSITE" id="PS50110"/>
    </source>
</evidence>
<dbReference type="CDD" id="cd17535">
    <property type="entry name" value="REC_NarL-like"/>
    <property type="match status" value="1"/>
</dbReference>
<keyword evidence="3" id="KW-0238">DNA-binding</keyword>
<evidence type="ECO:0000256" key="2">
    <source>
        <dbReference type="ARBA" id="ARBA00023015"/>
    </source>
</evidence>
<dbReference type="SUPFAM" id="SSF52172">
    <property type="entry name" value="CheY-like"/>
    <property type="match status" value="1"/>
</dbReference>
<proteinExistence type="predicted"/>
<dbReference type="Pfam" id="PF00196">
    <property type="entry name" value="GerE"/>
    <property type="match status" value="1"/>
</dbReference>
<dbReference type="GO" id="GO:0000160">
    <property type="term" value="P:phosphorelay signal transduction system"/>
    <property type="evidence" value="ECO:0007669"/>
    <property type="project" value="InterPro"/>
</dbReference>
<dbReference type="EMBL" id="AMXD01000205">
    <property type="protein sequence ID" value="ENO77738.1"/>
    <property type="molecule type" value="Genomic_DNA"/>
</dbReference>
<accession>N6Y6Q0</accession>
<dbReference type="InterPro" id="IPR011006">
    <property type="entry name" value="CheY-like_superfamily"/>
</dbReference>
<name>N6Y6Q0_THASP</name>
<feature type="domain" description="HTH luxR-type" evidence="6">
    <location>
        <begin position="143"/>
        <end position="208"/>
    </location>
</feature>
<dbReference type="SMART" id="SM00421">
    <property type="entry name" value="HTH_LUXR"/>
    <property type="match status" value="1"/>
</dbReference>
<evidence type="ECO:0000256" key="4">
    <source>
        <dbReference type="ARBA" id="ARBA00023163"/>
    </source>
</evidence>
<sequence>MRVLLVDDHSLVRAGIRALLGSIAGVAGIEEASSGRQAVELAATMQPDLVLMDIAMDDMDGLAATRTIAAAHPHIKVVILSMHDTGDFFEQALRCGARGYLLKDAAVAELEMAIAAVMRGDVYLSPAVSRHLVGNMLARPPEDERAASVLTPRQTEILELIGSGLGTKEIARRLDLSVKTVEAHRAQIMERLGVRDIANLLLEAARRGLITLGKRSTTLDAPR</sequence>
<protein>
    <submittedName>
        <fullName evidence="8">LuxR family transcriptional regulator</fullName>
    </submittedName>
</protein>
<dbReference type="Gene3D" id="3.40.50.2300">
    <property type="match status" value="1"/>
</dbReference>
<dbReference type="PANTHER" id="PTHR43214">
    <property type="entry name" value="TWO-COMPONENT RESPONSE REGULATOR"/>
    <property type="match status" value="1"/>
</dbReference>
<feature type="modified residue" description="4-aspartylphosphate" evidence="5">
    <location>
        <position position="53"/>
    </location>
</feature>
<dbReference type="PROSITE" id="PS50043">
    <property type="entry name" value="HTH_LUXR_2"/>
    <property type="match status" value="1"/>
</dbReference>
<feature type="domain" description="Response regulatory" evidence="7">
    <location>
        <begin position="2"/>
        <end position="118"/>
    </location>
</feature>
<keyword evidence="2" id="KW-0805">Transcription regulation</keyword>
<gene>
    <name evidence="8" type="ORF">C665_18687</name>
</gene>
<evidence type="ECO:0000256" key="5">
    <source>
        <dbReference type="PROSITE-ProRule" id="PRU00169"/>
    </source>
</evidence>
<dbReference type="InterPro" id="IPR039420">
    <property type="entry name" value="WalR-like"/>
</dbReference>
<dbReference type="InterPro" id="IPR016032">
    <property type="entry name" value="Sig_transdc_resp-reg_C-effctor"/>
</dbReference>
<dbReference type="AlphaFoldDB" id="N6Y6Q0"/>
<dbReference type="PRINTS" id="PR00038">
    <property type="entry name" value="HTHLUXR"/>
</dbReference>
<comment type="caution">
    <text evidence="8">The sequence shown here is derived from an EMBL/GenBank/DDBJ whole genome shotgun (WGS) entry which is preliminary data.</text>
</comment>
<dbReference type="SUPFAM" id="SSF46894">
    <property type="entry name" value="C-terminal effector domain of the bipartite response regulators"/>
    <property type="match status" value="1"/>
</dbReference>
<dbReference type="CDD" id="cd06170">
    <property type="entry name" value="LuxR_C_like"/>
    <property type="match status" value="1"/>
</dbReference>
<reference evidence="8" key="1">
    <citation type="submission" date="2012-09" db="EMBL/GenBank/DDBJ databases">
        <title>Draft Genome Sequences of 6 Strains from Genus Thauera.</title>
        <authorList>
            <person name="Liu B."/>
            <person name="Shapleigh J.P."/>
            <person name="Frostegard A.H."/>
        </authorList>
    </citation>
    <scope>NUCLEOTIDE SEQUENCE [LARGE SCALE GENOMIC DNA]</scope>
    <source>
        <strain evidence="8">S2</strain>
    </source>
</reference>
<keyword evidence="4" id="KW-0804">Transcription</keyword>
<evidence type="ECO:0000256" key="3">
    <source>
        <dbReference type="ARBA" id="ARBA00023125"/>
    </source>
</evidence>
<evidence type="ECO:0000256" key="1">
    <source>
        <dbReference type="ARBA" id="ARBA00022553"/>
    </source>
</evidence>
<evidence type="ECO:0000259" key="6">
    <source>
        <dbReference type="PROSITE" id="PS50043"/>
    </source>
</evidence>
<dbReference type="PROSITE" id="PS50110">
    <property type="entry name" value="RESPONSE_REGULATORY"/>
    <property type="match status" value="1"/>
</dbReference>
<dbReference type="InterPro" id="IPR000792">
    <property type="entry name" value="Tscrpt_reg_LuxR_C"/>
</dbReference>
<dbReference type="InterPro" id="IPR001789">
    <property type="entry name" value="Sig_transdc_resp-reg_receiver"/>
</dbReference>
<dbReference type="Proteomes" id="UP000013042">
    <property type="component" value="Unassembled WGS sequence"/>
</dbReference>
<evidence type="ECO:0000313" key="8">
    <source>
        <dbReference type="EMBL" id="ENO77738.1"/>
    </source>
</evidence>